<dbReference type="Proteomes" id="UP000825886">
    <property type="component" value="Chromosome"/>
</dbReference>
<keyword evidence="4" id="KW-0804">Transcription</keyword>
<keyword evidence="3" id="KW-0238">DNA-binding</keyword>
<evidence type="ECO:0000256" key="1">
    <source>
        <dbReference type="ARBA" id="ARBA00009437"/>
    </source>
</evidence>
<dbReference type="Gene3D" id="1.10.10.10">
    <property type="entry name" value="Winged helix-like DNA-binding domain superfamily/Winged helix DNA-binding domain"/>
    <property type="match status" value="1"/>
</dbReference>
<evidence type="ECO:0000313" key="6">
    <source>
        <dbReference type="EMBL" id="QZN97403.1"/>
    </source>
</evidence>
<dbReference type="InterPro" id="IPR005119">
    <property type="entry name" value="LysR_subst-bd"/>
</dbReference>
<evidence type="ECO:0000256" key="2">
    <source>
        <dbReference type="ARBA" id="ARBA00023015"/>
    </source>
</evidence>
<dbReference type="PROSITE" id="PS50931">
    <property type="entry name" value="HTH_LYSR"/>
    <property type="match status" value="1"/>
</dbReference>
<name>A0ABX9AQT7_9ENTR</name>
<dbReference type="EMBL" id="CP081864">
    <property type="protein sequence ID" value="QZN97403.1"/>
    <property type="molecule type" value="Genomic_DNA"/>
</dbReference>
<feature type="domain" description="HTH lysR-type" evidence="5">
    <location>
        <begin position="2"/>
        <end position="59"/>
    </location>
</feature>
<organism evidence="6 7">
    <name type="scientific">Symbiopectobacterium purcellii</name>
    <dbReference type="NCBI Taxonomy" id="2871826"/>
    <lineage>
        <taxon>Bacteria</taxon>
        <taxon>Pseudomonadati</taxon>
        <taxon>Pseudomonadota</taxon>
        <taxon>Gammaproteobacteria</taxon>
        <taxon>Enterobacterales</taxon>
        <taxon>Enterobacteriaceae</taxon>
    </lineage>
</organism>
<accession>A0ABX9AQT7</accession>
<gene>
    <name evidence="6" type="ORF">K6K13_08775</name>
</gene>
<dbReference type="CDD" id="cd08414">
    <property type="entry name" value="PBP2_LTTR_aromatics_like"/>
    <property type="match status" value="1"/>
</dbReference>
<keyword evidence="2" id="KW-0805">Transcription regulation</keyword>
<reference evidence="6 7" key="1">
    <citation type="submission" date="2021-08" db="EMBL/GenBank/DDBJ databases">
        <title>Culture and genomic analysis of Symbiopectobacterium purcellii sp. nov. gen. nov., isolated from the leafhopper Empoasca decipiens.</title>
        <authorList>
            <person name="Nadal-Jimenez P."/>
            <person name="Siozios S."/>
            <person name="Halliday N."/>
            <person name="Camara M."/>
            <person name="Hurst G.D.D."/>
        </authorList>
    </citation>
    <scope>NUCLEOTIDE SEQUENCE [LARGE SCALE GENOMIC DNA]</scope>
    <source>
        <strain evidence="6 7">SyEd1</strain>
    </source>
</reference>
<dbReference type="SUPFAM" id="SSF53850">
    <property type="entry name" value="Periplasmic binding protein-like II"/>
    <property type="match status" value="1"/>
</dbReference>
<dbReference type="SUPFAM" id="SSF46785">
    <property type="entry name" value="Winged helix' DNA-binding domain"/>
    <property type="match status" value="1"/>
</dbReference>
<dbReference type="InterPro" id="IPR036388">
    <property type="entry name" value="WH-like_DNA-bd_sf"/>
</dbReference>
<proteinExistence type="inferred from homology"/>
<dbReference type="Gene3D" id="3.40.190.10">
    <property type="entry name" value="Periplasmic binding protein-like II"/>
    <property type="match status" value="2"/>
</dbReference>
<protein>
    <submittedName>
        <fullName evidence="6">LysR family transcriptional regulator</fullName>
    </submittedName>
</protein>
<dbReference type="PANTHER" id="PTHR30346:SF28">
    <property type="entry name" value="HTH-TYPE TRANSCRIPTIONAL REGULATOR CYNR"/>
    <property type="match status" value="1"/>
</dbReference>
<evidence type="ECO:0000313" key="7">
    <source>
        <dbReference type="Proteomes" id="UP000825886"/>
    </source>
</evidence>
<dbReference type="PANTHER" id="PTHR30346">
    <property type="entry name" value="TRANSCRIPTIONAL DUAL REGULATOR HCAR-RELATED"/>
    <property type="match status" value="1"/>
</dbReference>
<dbReference type="InterPro" id="IPR036390">
    <property type="entry name" value="WH_DNA-bd_sf"/>
</dbReference>
<dbReference type="InterPro" id="IPR000847">
    <property type="entry name" value="LysR_HTH_N"/>
</dbReference>
<dbReference type="PRINTS" id="PR00039">
    <property type="entry name" value="HTHLYSR"/>
</dbReference>
<keyword evidence="7" id="KW-1185">Reference proteome</keyword>
<sequence length="299" mass="33073">MIDIRQLRYFVALAETRHFGRAAQRLHISQPPLSRQIAALEKALGARLLERHAHGATLTYAGEIFLAEARDVLSAFDRACRNAQLAERGELGNLAIGFMMHAAYTSVPELTRRFITHYPQVQLELRETIPGLLADEVLSGQFDAGILFNPGPVDGLEALSLYRERLCLALYTTHPLAQRPQLNARDLQGEALIATPHEVAPMLREAIEVYCRSGGVAPHFRLETQLQQTIISFVAEALGIALVPQSIAKIGVAGVVYRELENSPCVEQVLVWRAGNRNPSLALFLKEAEKAAQRWATPT</sequence>
<evidence type="ECO:0000256" key="4">
    <source>
        <dbReference type="ARBA" id="ARBA00023163"/>
    </source>
</evidence>
<dbReference type="Pfam" id="PF00126">
    <property type="entry name" value="HTH_1"/>
    <property type="match status" value="1"/>
</dbReference>
<evidence type="ECO:0000259" key="5">
    <source>
        <dbReference type="PROSITE" id="PS50931"/>
    </source>
</evidence>
<dbReference type="RefSeq" id="WP_222160442.1">
    <property type="nucleotide sequence ID" value="NZ_CP081864.1"/>
</dbReference>
<evidence type="ECO:0000256" key="3">
    <source>
        <dbReference type="ARBA" id="ARBA00023125"/>
    </source>
</evidence>
<dbReference type="Pfam" id="PF03466">
    <property type="entry name" value="LysR_substrate"/>
    <property type="match status" value="1"/>
</dbReference>
<comment type="similarity">
    <text evidence="1">Belongs to the LysR transcriptional regulatory family.</text>
</comment>